<accession>A0A375IIV5</accession>
<evidence type="ECO:0000313" key="2">
    <source>
        <dbReference type="Proteomes" id="UP000255505"/>
    </source>
</evidence>
<dbReference type="EMBL" id="LT991976">
    <property type="protein sequence ID" value="SPK74008.1"/>
    <property type="molecule type" value="Genomic_DNA"/>
</dbReference>
<evidence type="ECO:0000313" key="1">
    <source>
        <dbReference type="EMBL" id="SPK74008.1"/>
    </source>
</evidence>
<sequence>MLTPGLTDRGIPSKRVAIVAHSIPTCLPLQTHPSEVDSSGPADPKRVPDERAAFLAQVPESPQIILIGGFGSQSAEDLYHFSALNTLTACAV</sequence>
<dbReference type="Proteomes" id="UP000255505">
    <property type="component" value="Chromosome I"/>
</dbReference>
<proteinExistence type="predicted"/>
<dbReference type="AlphaFoldDB" id="A0A375IIV5"/>
<organism evidence="1 2">
    <name type="scientific">Cupriavidus taiwanensis</name>
    <dbReference type="NCBI Taxonomy" id="164546"/>
    <lineage>
        <taxon>Bacteria</taxon>
        <taxon>Pseudomonadati</taxon>
        <taxon>Pseudomonadota</taxon>
        <taxon>Betaproteobacteria</taxon>
        <taxon>Burkholderiales</taxon>
        <taxon>Burkholderiaceae</taxon>
        <taxon>Cupriavidus</taxon>
    </lineage>
</organism>
<gene>
    <name evidence="1" type="ORF">CT19425_120250</name>
</gene>
<reference evidence="1 2" key="1">
    <citation type="submission" date="2018-01" db="EMBL/GenBank/DDBJ databases">
        <authorList>
            <person name="Gaut B.S."/>
            <person name="Morton B.R."/>
            <person name="Clegg M.T."/>
            <person name="Duvall M.R."/>
        </authorList>
    </citation>
    <scope>NUCLEOTIDE SEQUENCE [LARGE SCALE GENOMIC DNA]</scope>
    <source>
        <strain evidence="1">Cupriavidus taiwanensis LMG 19425</strain>
    </source>
</reference>
<name>A0A375IIV5_9BURK</name>
<protein>
    <submittedName>
        <fullName evidence="1">Uncharacterized protein</fullName>
    </submittedName>
</protein>